<dbReference type="Pfam" id="PF04542">
    <property type="entry name" value="Sigma70_r2"/>
    <property type="match status" value="1"/>
</dbReference>
<dbReference type="OrthoDB" id="9783788at2"/>
<dbReference type="Proteomes" id="UP000682111">
    <property type="component" value="Unassembled WGS sequence"/>
</dbReference>
<dbReference type="Gene3D" id="1.10.1740.10">
    <property type="match status" value="1"/>
</dbReference>
<keyword evidence="3" id="KW-1185">Reference proteome</keyword>
<dbReference type="NCBIfam" id="TIGR02937">
    <property type="entry name" value="sigma70-ECF"/>
    <property type="match status" value="1"/>
</dbReference>
<proteinExistence type="predicted"/>
<evidence type="ECO:0000313" key="3">
    <source>
        <dbReference type="Proteomes" id="UP000682111"/>
    </source>
</evidence>
<organism evidence="2 3">
    <name type="scientific">Robertmurraya siralis</name>
    <dbReference type="NCBI Taxonomy" id="77777"/>
    <lineage>
        <taxon>Bacteria</taxon>
        <taxon>Bacillati</taxon>
        <taxon>Bacillota</taxon>
        <taxon>Bacilli</taxon>
        <taxon>Bacillales</taxon>
        <taxon>Bacillaceae</taxon>
        <taxon>Robertmurraya</taxon>
    </lineage>
</organism>
<dbReference type="EMBL" id="BORC01000010">
    <property type="protein sequence ID" value="GIN64121.1"/>
    <property type="molecule type" value="Genomic_DNA"/>
</dbReference>
<protein>
    <recommendedName>
        <fullName evidence="1">RNA polymerase sigma-70 region 2 domain-containing protein</fullName>
    </recommendedName>
</protein>
<comment type="caution">
    <text evidence="2">The sequence shown here is derived from an EMBL/GenBank/DDBJ whole genome shotgun (WGS) entry which is preliminary data.</text>
</comment>
<dbReference type="InterPro" id="IPR013324">
    <property type="entry name" value="RNA_pol_sigma_r3/r4-like"/>
</dbReference>
<feature type="domain" description="RNA polymerase sigma-70 region 2" evidence="1">
    <location>
        <begin position="11"/>
        <end position="73"/>
    </location>
</feature>
<reference evidence="2" key="1">
    <citation type="submission" date="2021-03" db="EMBL/GenBank/DDBJ databases">
        <title>Antimicrobial resistance genes in bacteria isolated from Japanese honey, and their potential for conferring macrolide and lincosamide resistance in the American foulbrood pathogen Paenibacillus larvae.</title>
        <authorList>
            <person name="Okamoto M."/>
            <person name="Kumagai M."/>
            <person name="Kanamori H."/>
            <person name="Takamatsu D."/>
        </authorList>
    </citation>
    <scope>NUCLEOTIDE SEQUENCE</scope>
    <source>
        <strain evidence="2">J27TS8</strain>
    </source>
</reference>
<dbReference type="InterPro" id="IPR014284">
    <property type="entry name" value="RNA_pol_sigma-70_dom"/>
</dbReference>
<evidence type="ECO:0000259" key="1">
    <source>
        <dbReference type="Pfam" id="PF04542"/>
    </source>
</evidence>
<accession>A0A919WL56</accession>
<dbReference type="SUPFAM" id="SSF88946">
    <property type="entry name" value="Sigma2 domain of RNA polymerase sigma factors"/>
    <property type="match status" value="1"/>
</dbReference>
<dbReference type="AlphaFoldDB" id="A0A919WL56"/>
<dbReference type="GO" id="GO:0006352">
    <property type="term" value="P:DNA-templated transcription initiation"/>
    <property type="evidence" value="ECO:0007669"/>
    <property type="project" value="InterPro"/>
</dbReference>
<gene>
    <name evidence="2" type="ORF">J27TS8_41140</name>
</gene>
<sequence length="162" mass="19113">MEDFVELEKQYGAMIWQVIHSLHIYKNQEEFYQTGLIALWQASERYDLAKGSFSSFAYSYIRGRILTELTKHHKHEENHVAPEENYWNMLEDHSLCTPLERETILTYCQNLTANQKKWVLYTIFADLSVKKIAEIENVSISAVKAWRKGARAKLLKELQKDK</sequence>
<name>A0A919WL56_9BACI</name>
<dbReference type="InterPro" id="IPR007627">
    <property type="entry name" value="RNA_pol_sigma70_r2"/>
</dbReference>
<dbReference type="Gene3D" id="1.10.10.10">
    <property type="entry name" value="Winged helix-like DNA-binding domain superfamily/Winged helix DNA-binding domain"/>
    <property type="match status" value="1"/>
</dbReference>
<dbReference type="GO" id="GO:0003700">
    <property type="term" value="F:DNA-binding transcription factor activity"/>
    <property type="evidence" value="ECO:0007669"/>
    <property type="project" value="InterPro"/>
</dbReference>
<evidence type="ECO:0000313" key="2">
    <source>
        <dbReference type="EMBL" id="GIN64121.1"/>
    </source>
</evidence>
<dbReference type="RefSeq" id="WP_095311956.1">
    <property type="nucleotide sequence ID" value="NZ_BORC01000010.1"/>
</dbReference>
<dbReference type="InterPro" id="IPR013325">
    <property type="entry name" value="RNA_pol_sigma_r2"/>
</dbReference>
<dbReference type="InterPro" id="IPR036388">
    <property type="entry name" value="WH-like_DNA-bd_sf"/>
</dbReference>
<dbReference type="SUPFAM" id="SSF88659">
    <property type="entry name" value="Sigma3 and sigma4 domains of RNA polymerase sigma factors"/>
    <property type="match status" value="1"/>
</dbReference>